<proteinExistence type="predicted"/>
<feature type="compositionally biased region" description="Polar residues" evidence="1">
    <location>
        <begin position="197"/>
        <end position="207"/>
    </location>
</feature>
<dbReference type="Proteomes" id="UP000887013">
    <property type="component" value="Unassembled WGS sequence"/>
</dbReference>
<dbReference type="AlphaFoldDB" id="A0A8X6JRJ2"/>
<accession>A0A8X6JRJ2</accession>
<keyword evidence="3" id="KW-1185">Reference proteome</keyword>
<evidence type="ECO:0000313" key="2">
    <source>
        <dbReference type="EMBL" id="GFS32015.1"/>
    </source>
</evidence>
<dbReference type="EMBL" id="BMAW01042029">
    <property type="protein sequence ID" value="GFS32015.1"/>
    <property type="molecule type" value="Genomic_DNA"/>
</dbReference>
<comment type="caution">
    <text evidence="2">The sequence shown here is derived from an EMBL/GenBank/DDBJ whole genome shotgun (WGS) entry which is preliminary data.</text>
</comment>
<evidence type="ECO:0000256" key="1">
    <source>
        <dbReference type="SAM" id="MobiDB-lite"/>
    </source>
</evidence>
<name>A0A8X6JRJ2_NEPPI</name>
<reference evidence="2" key="1">
    <citation type="submission" date="2020-08" db="EMBL/GenBank/DDBJ databases">
        <title>Multicomponent nature underlies the extraordinary mechanical properties of spider dragline silk.</title>
        <authorList>
            <person name="Kono N."/>
            <person name="Nakamura H."/>
            <person name="Mori M."/>
            <person name="Yoshida Y."/>
            <person name="Ohtoshi R."/>
            <person name="Malay A.D."/>
            <person name="Moran D.A.P."/>
            <person name="Tomita M."/>
            <person name="Numata K."/>
            <person name="Arakawa K."/>
        </authorList>
    </citation>
    <scope>NUCLEOTIDE SEQUENCE</scope>
</reference>
<sequence length="220" mass="24970">MSAFNVEDYTNKIMNFSSYSECREYCGFIRSFLIQGEQFVIFSSVENNKRSILYNQALHCSMLAQDFLMGDFNNQKEYLANQIRVSKNEIAILPKTPPVSPSTGKNSKRNANSRTIIYAKKSKIRFSEIPSENNNEIPLANQFSVLGVEEPIDGIEMITTTETTNFEEPEINSVKKTVSTAVEREIMITVIENFRDSTQSASKIESPTNKEKTNSSHSYL</sequence>
<protein>
    <submittedName>
        <fullName evidence="2">Uncharacterized protein</fullName>
    </submittedName>
</protein>
<organism evidence="2 3">
    <name type="scientific">Nephila pilipes</name>
    <name type="common">Giant wood spider</name>
    <name type="synonym">Nephila maculata</name>
    <dbReference type="NCBI Taxonomy" id="299642"/>
    <lineage>
        <taxon>Eukaryota</taxon>
        <taxon>Metazoa</taxon>
        <taxon>Ecdysozoa</taxon>
        <taxon>Arthropoda</taxon>
        <taxon>Chelicerata</taxon>
        <taxon>Arachnida</taxon>
        <taxon>Araneae</taxon>
        <taxon>Araneomorphae</taxon>
        <taxon>Entelegynae</taxon>
        <taxon>Araneoidea</taxon>
        <taxon>Nephilidae</taxon>
        <taxon>Nephila</taxon>
    </lineage>
</organism>
<gene>
    <name evidence="2" type="ORF">NPIL_703891</name>
</gene>
<feature type="region of interest" description="Disordered" evidence="1">
    <location>
        <begin position="197"/>
        <end position="220"/>
    </location>
</feature>
<evidence type="ECO:0000313" key="3">
    <source>
        <dbReference type="Proteomes" id="UP000887013"/>
    </source>
</evidence>